<gene>
    <name evidence="4" type="ORF">TRFO_36551</name>
</gene>
<keyword evidence="3" id="KW-0732">Signal</keyword>
<organism evidence="4 5">
    <name type="scientific">Tritrichomonas foetus</name>
    <dbReference type="NCBI Taxonomy" id="1144522"/>
    <lineage>
        <taxon>Eukaryota</taxon>
        <taxon>Metamonada</taxon>
        <taxon>Parabasalia</taxon>
        <taxon>Tritrichomonadida</taxon>
        <taxon>Tritrichomonadidae</taxon>
        <taxon>Tritrichomonas</taxon>
    </lineage>
</organism>
<dbReference type="VEuPathDB" id="TrichDB:TRFO_36551"/>
<feature type="chain" id="PRO_5012543220" evidence="3">
    <location>
        <begin position="16"/>
        <end position="1866"/>
    </location>
</feature>
<keyword evidence="2" id="KW-1133">Transmembrane helix</keyword>
<evidence type="ECO:0000256" key="3">
    <source>
        <dbReference type="SAM" id="SignalP"/>
    </source>
</evidence>
<dbReference type="EMBL" id="MLAK01001127">
    <property type="protein sequence ID" value="OHS97234.1"/>
    <property type="molecule type" value="Genomic_DNA"/>
</dbReference>
<feature type="region of interest" description="Disordered" evidence="1">
    <location>
        <begin position="1779"/>
        <end position="1811"/>
    </location>
</feature>
<sequence>MFVFLVTILPVLTSSVTICICQVPANCTKESQCNEENSFNPNDPLTSGTFYLSIIYLIGREQDVDLYFVKDNIWDYYWRPEFKIDVFQSKNLKFSASNNFEPEYVNLTYSEGVDFRTIHIESDLDLLFKGDSADIPVRMHPSKMNNNAMFKFDPIPKDSSLVIPGEQVDLSAYSGFNKFEFSSKNITIKLSWSTYTFNLTKEGLYYNVAGFDRALLVFPKGAKYTIMTTESYGEINLVGFDITDYKQFENMHIEGFSRYSFFGEWPDNPPENLKTLGVEDDSTMKFTIKSKSIPFNLIGASITLFIIENVTFKGTIKVFEEHYAYNKRIQIETNLTNILTVHMKEIITPSLNYQKGPFDVTIDSFNFYGEQFPITTCLDEYGISKNNVKEMNVSKDFTTTELLVYSILPEKLSADDLHQLFDNLGYFLQFPNMDWLQSENLVLKYDGYNSRPGFGNSDSWIGFKKELNSQTNSYTFTFIWEKDPLETPLQINVGGSESYQPDWYGPNLDLKVIMDKYPTTKNFYFKFYGGVDGEPHTYKITSSVDFSLDNYQFTFEYADNADVRAIFSEFNIEKINTSKIKFIKFSKCRFDKAVKIGGEKIELSDVWFNNKGSTILETNYLRSDVATLEWVPRAQVDNKKTLEVDLYDKTGTYNMYIHNNTVTINDRATLPFDNSHTLTFHATGSFNIHCDSGLKQIEKFYGFSVNFTGYNYQHHKVSIYNFPEIKEIIRPITFNNFDECELSIYISVITTSDIAVLNGKGEIKSDYGDPETYCLCPDGKCSKIDSSCHDDKSGTFDVVSTLVSNSNFQFIHFLVLNSETNSFPVINVSSLLNRKIDFNIGNGQTGKSFKLGLNNDVTDEDIGMSELIIGEHCQSIVVKEVGNNKITLDKIIITETNISFENFKTVDFTVRELSISPESISSFKSITIKEKLNLESLESTGSQEWTGSVNFEKGFSETRLSLRYGSFDKQLTYGNEQLTIDKIIFNIPSQKEIAVELTLTSFSSTISNEATDITSIPRTIISGGTSDSFTLKFIGSWPKSDESMITLSTKGSVNLSLNDVIPIDIDLIGTGVKFIATSASVGIMAMHLHTEEKISQYLIEFDTSLKDQNVIFDFRNVFTIDQVNSGSGFWDPVYQNIKMSFVNSQIQCNFDGFALIDKYGNPADPSDEDPITLEFQIVMTDKFMNKLTINKNSYPINIEKLEFIANIPKGSNLDEMPLVVNEFVAFIVGPKSILETFDIENLTFKNSAADGSQSFGFLTNDNVVGFRLAESSETENPSLQAYLTMPLYDKEYVVEFMDKDSQKLNNVVDFITGPNYLSQLHSSILSKIKYLKIFIPLDITETLDFSLLDSKLEKKVNISLNALSISMHEIPFTFCSKINSISFENIRIIKPLKTAKLMTTPEIQVLTLMNSVIEEDALVIDNNIKLLNVTIGSYDNLIKSKQLQSFTNTINLLKANFVTFTENGWNVQEYYGTPTVKISKEEVSRVSLDCYDVIRFSLNPETLTTIHSIPMNIRQSNPNYDITVTFGKGWNFVTDINTLKIKSTVPFRIYTSSYPLPDIFDESSNYELHFDDQSSDISVELYDGYTISDAKMFNLTELLEQDRVLTATNVKFVGKSSLSFVENKGVFQAQKILITNHSRTLIHSTNVENVELVEDSQLTIELLSPIHNEIRLLWNYANFPTLTLSSIVENSSFVIQYNGEPKIDNATYNSVLKNFKQDILIGDPSFDCESWLESTKFDSTIPEFSNEPVNGIFELECNTNANSRSLSIAVIKELPDGEPIYTSNEPTIEPETDTQSPTETDPDQGGDSNKPLSTGGIVGIAFACFIVAAVSTGIVVYFCTRNKYEKLLINSSLESNNELQTQATNE</sequence>
<feature type="signal peptide" evidence="3">
    <location>
        <begin position="1"/>
        <end position="15"/>
    </location>
</feature>
<dbReference type="Proteomes" id="UP000179807">
    <property type="component" value="Unassembled WGS sequence"/>
</dbReference>
<reference evidence="4" key="1">
    <citation type="submission" date="2016-10" db="EMBL/GenBank/DDBJ databases">
        <authorList>
            <person name="Benchimol M."/>
            <person name="Almeida L.G."/>
            <person name="Vasconcelos A.T."/>
            <person name="Perreira-Neves A."/>
            <person name="Rosa I.A."/>
            <person name="Tasca T."/>
            <person name="Bogo M.R."/>
            <person name="de Souza W."/>
        </authorList>
    </citation>
    <scope>NUCLEOTIDE SEQUENCE [LARGE SCALE GENOMIC DNA]</scope>
    <source>
        <strain evidence="4">K</strain>
    </source>
</reference>
<keyword evidence="5" id="KW-1185">Reference proteome</keyword>
<keyword evidence="2" id="KW-0472">Membrane</keyword>
<evidence type="ECO:0000256" key="1">
    <source>
        <dbReference type="SAM" id="MobiDB-lite"/>
    </source>
</evidence>
<dbReference type="RefSeq" id="XP_068350371.1">
    <property type="nucleotide sequence ID" value="XM_068510893.1"/>
</dbReference>
<evidence type="ECO:0000313" key="5">
    <source>
        <dbReference type="Proteomes" id="UP000179807"/>
    </source>
</evidence>
<evidence type="ECO:0000256" key="2">
    <source>
        <dbReference type="SAM" id="Phobius"/>
    </source>
</evidence>
<proteinExistence type="predicted"/>
<comment type="caution">
    <text evidence="4">The sequence shown here is derived from an EMBL/GenBank/DDBJ whole genome shotgun (WGS) entry which is preliminary data.</text>
</comment>
<keyword evidence="2" id="KW-0812">Transmembrane</keyword>
<name>A0A1J4JDK0_9EUKA</name>
<evidence type="ECO:0000313" key="4">
    <source>
        <dbReference type="EMBL" id="OHS97234.1"/>
    </source>
</evidence>
<accession>A0A1J4JDK0</accession>
<feature type="transmembrane region" description="Helical" evidence="2">
    <location>
        <begin position="1817"/>
        <end position="1839"/>
    </location>
</feature>
<protein>
    <submittedName>
        <fullName evidence="4">Uncharacterized protein</fullName>
    </submittedName>
</protein>
<dbReference type="GeneID" id="94845597"/>